<dbReference type="SMART" id="SM00220">
    <property type="entry name" value="S_TKc"/>
    <property type="match status" value="1"/>
</dbReference>
<keyword evidence="7" id="KW-0067">ATP-binding</keyword>
<feature type="compositionally biased region" description="Basic residues" evidence="10">
    <location>
        <begin position="1"/>
        <end position="14"/>
    </location>
</feature>
<dbReference type="PROSITE" id="PS00108">
    <property type="entry name" value="PROTEIN_KINASE_ST"/>
    <property type="match status" value="1"/>
</dbReference>
<reference evidence="12" key="1">
    <citation type="submission" date="2025-08" db="UniProtKB">
        <authorList>
            <consortium name="Ensembl"/>
        </authorList>
    </citation>
    <scope>IDENTIFICATION</scope>
</reference>
<evidence type="ECO:0000256" key="4">
    <source>
        <dbReference type="ARBA" id="ARBA00022679"/>
    </source>
</evidence>
<evidence type="ECO:0000256" key="10">
    <source>
        <dbReference type="SAM" id="MobiDB-lite"/>
    </source>
</evidence>
<dbReference type="GO" id="GO:0043066">
    <property type="term" value="P:negative regulation of apoptotic process"/>
    <property type="evidence" value="ECO:0007669"/>
    <property type="project" value="TreeGrafter"/>
</dbReference>
<keyword evidence="5" id="KW-0547">Nucleotide-binding</keyword>
<dbReference type="Gene3D" id="1.10.510.10">
    <property type="entry name" value="Transferase(Phosphotransferase) domain 1"/>
    <property type="match status" value="1"/>
</dbReference>
<dbReference type="STRING" id="80966.ENSAPOP00000022035"/>
<dbReference type="Gene3D" id="3.30.200.20">
    <property type="entry name" value="Phosphorylase Kinase, domain 1"/>
    <property type="match status" value="1"/>
</dbReference>
<dbReference type="AlphaFoldDB" id="A0A3Q1GYH8"/>
<accession>A0A3Q1GYH8</accession>
<feature type="compositionally biased region" description="Basic and acidic residues" evidence="10">
    <location>
        <begin position="65"/>
        <end position="86"/>
    </location>
</feature>
<dbReference type="PROSITE" id="PS50011">
    <property type="entry name" value="PROTEIN_KINASE_DOM"/>
    <property type="match status" value="1"/>
</dbReference>
<dbReference type="Pfam" id="PF00069">
    <property type="entry name" value="Pkinase"/>
    <property type="match status" value="1"/>
</dbReference>
<dbReference type="PANTHER" id="PTHR22984">
    <property type="entry name" value="SERINE/THREONINE-PROTEIN KINASE PIM"/>
    <property type="match status" value="1"/>
</dbReference>
<organism evidence="12 13">
    <name type="scientific">Acanthochromis polyacanthus</name>
    <name type="common">spiny chromis</name>
    <dbReference type="NCBI Taxonomy" id="80966"/>
    <lineage>
        <taxon>Eukaryota</taxon>
        <taxon>Metazoa</taxon>
        <taxon>Chordata</taxon>
        <taxon>Craniata</taxon>
        <taxon>Vertebrata</taxon>
        <taxon>Euteleostomi</taxon>
        <taxon>Actinopterygii</taxon>
        <taxon>Neopterygii</taxon>
        <taxon>Teleostei</taxon>
        <taxon>Neoteleostei</taxon>
        <taxon>Acanthomorphata</taxon>
        <taxon>Ovalentaria</taxon>
        <taxon>Pomacentridae</taxon>
        <taxon>Acanthochromis</taxon>
    </lineage>
</organism>
<feature type="domain" description="Protein kinase" evidence="11">
    <location>
        <begin position="145"/>
        <end position="407"/>
    </location>
</feature>
<evidence type="ECO:0000256" key="8">
    <source>
        <dbReference type="ARBA" id="ARBA00047899"/>
    </source>
</evidence>
<evidence type="ECO:0000313" key="12">
    <source>
        <dbReference type="Ensembl" id="ENSAPOP00000022035.1"/>
    </source>
</evidence>
<dbReference type="SUPFAM" id="SSF56112">
    <property type="entry name" value="Protein kinase-like (PK-like)"/>
    <property type="match status" value="1"/>
</dbReference>
<dbReference type="GeneTree" id="ENSGT00950000182996"/>
<reference evidence="12" key="2">
    <citation type="submission" date="2025-09" db="UniProtKB">
        <authorList>
            <consortium name="Ensembl"/>
        </authorList>
    </citation>
    <scope>IDENTIFICATION</scope>
</reference>
<dbReference type="GO" id="GO:0007346">
    <property type="term" value="P:regulation of mitotic cell cycle"/>
    <property type="evidence" value="ECO:0007669"/>
    <property type="project" value="TreeGrafter"/>
</dbReference>
<dbReference type="InterPro" id="IPR051138">
    <property type="entry name" value="PIM_Ser/Thr_kinase"/>
</dbReference>
<evidence type="ECO:0000256" key="1">
    <source>
        <dbReference type="ARBA" id="ARBA00005505"/>
    </source>
</evidence>
<comment type="catalytic activity">
    <reaction evidence="8">
        <text>L-threonyl-[protein] + ATP = O-phospho-L-threonyl-[protein] + ADP + H(+)</text>
        <dbReference type="Rhea" id="RHEA:46608"/>
        <dbReference type="Rhea" id="RHEA-COMP:11060"/>
        <dbReference type="Rhea" id="RHEA-COMP:11605"/>
        <dbReference type="ChEBI" id="CHEBI:15378"/>
        <dbReference type="ChEBI" id="CHEBI:30013"/>
        <dbReference type="ChEBI" id="CHEBI:30616"/>
        <dbReference type="ChEBI" id="CHEBI:61977"/>
        <dbReference type="ChEBI" id="CHEBI:456216"/>
        <dbReference type="EC" id="2.7.11.1"/>
    </reaction>
</comment>
<keyword evidence="6" id="KW-0418">Kinase</keyword>
<dbReference type="GO" id="GO:0005524">
    <property type="term" value="F:ATP binding"/>
    <property type="evidence" value="ECO:0007669"/>
    <property type="project" value="UniProtKB-KW"/>
</dbReference>
<dbReference type="GO" id="GO:0004674">
    <property type="term" value="F:protein serine/threonine kinase activity"/>
    <property type="evidence" value="ECO:0007669"/>
    <property type="project" value="UniProtKB-KW"/>
</dbReference>
<evidence type="ECO:0000313" key="13">
    <source>
        <dbReference type="Proteomes" id="UP000257200"/>
    </source>
</evidence>
<protein>
    <recommendedName>
        <fullName evidence="2">non-specific serine/threonine protein kinase</fullName>
        <ecNumber evidence="2">2.7.11.1</ecNumber>
    </recommendedName>
</protein>
<dbReference type="InterPro" id="IPR000719">
    <property type="entry name" value="Prot_kinase_dom"/>
</dbReference>
<keyword evidence="3" id="KW-0723">Serine/threonine-protein kinase</keyword>
<dbReference type="EC" id="2.7.11.1" evidence="2"/>
<sequence>MEDKRQRSRTKSPSRKTSSDKLSAKPQKRRRLDGFQDEESPCTSTDTGRVFFFEGDQPKRRRTTVSHDDQNKSKWETSRDREEPSAKKRRPLDVFLVDGESPSTSADTDADEPGRKKRRYFSDLEVTNEDTGDDSALIAAFEAQYVQQNPLGEGGCGSVYAGYRKADLLPVAIKYVPKDKIFCKHRDKNGKLISVEVAIMKRLGGGSAGSAGKSAPVALLDFYDLQQQLILVLERPVPAQDLLQYIMENGGCLEEEEAKIITKQLVDAAIHLLENRIFHRDIKVENILIETGSDVPRVRLIDFGLSCVFNRGSSYNVFYGTIDRNSPPEWYYSHTYTAGPTTVWQVGVVLYEMVHKYANFETSRFLMNRLRISSDLSDNCKDFLELCLTELSNYRPTLEQLKTHPWLRSPVPSPASYPASRGVPSPASCPVSSFSSRGVPPVSSPASCPASRGVLLPPVPSPPIKDLDPSFPAPSDPAACRWT</sequence>
<evidence type="ECO:0000256" key="9">
    <source>
        <dbReference type="ARBA" id="ARBA00048679"/>
    </source>
</evidence>
<dbReference type="Ensembl" id="ENSAPOT00000014792.1">
    <property type="protein sequence ID" value="ENSAPOP00000022035.1"/>
    <property type="gene ID" value="ENSAPOG00000002974.1"/>
</dbReference>
<dbReference type="PANTHER" id="PTHR22984:SF11">
    <property type="entry name" value="AURORA KINASE-RELATED"/>
    <property type="match status" value="1"/>
</dbReference>
<evidence type="ECO:0000256" key="7">
    <source>
        <dbReference type="ARBA" id="ARBA00022840"/>
    </source>
</evidence>
<evidence type="ECO:0000256" key="2">
    <source>
        <dbReference type="ARBA" id="ARBA00012513"/>
    </source>
</evidence>
<evidence type="ECO:0000256" key="3">
    <source>
        <dbReference type="ARBA" id="ARBA00022527"/>
    </source>
</evidence>
<dbReference type="InParanoid" id="A0A3Q1GYH8"/>
<proteinExistence type="inferred from homology"/>
<evidence type="ECO:0000259" key="11">
    <source>
        <dbReference type="PROSITE" id="PS50011"/>
    </source>
</evidence>
<evidence type="ECO:0000256" key="6">
    <source>
        <dbReference type="ARBA" id="ARBA00022777"/>
    </source>
</evidence>
<feature type="region of interest" description="Disordered" evidence="10">
    <location>
        <begin position="1"/>
        <end position="116"/>
    </location>
</feature>
<evidence type="ECO:0000256" key="5">
    <source>
        <dbReference type="ARBA" id="ARBA00022741"/>
    </source>
</evidence>
<dbReference type="FunFam" id="3.30.200.20:FF:000475">
    <property type="entry name" value="Serine/threonine-protein kinase"/>
    <property type="match status" value="1"/>
</dbReference>
<keyword evidence="4" id="KW-0808">Transferase</keyword>
<dbReference type="InterPro" id="IPR008271">
    <property type="entry name" value="Ser/Thr_kinase_AS"/>
</dbReference>
<comment type="similarity">
    <text evidence="1">Belongs to the protein kinase superfamily. CAMK Ser/Thr protein kinase family. PIM subfamily.</text>
</comment>
<keyword evidence="13" id="KW-1185">Reference proteome</keyword>
<comment type="catalytic activity">
    <reaction evidence="9">
        <text>L-seryl-[protein] + ATP = O-phospho-L-seryl-[protein] + ADP + H(+)</text>
        <dbReference type="Rhea" id="RHEA:17989"/>
        <dbReference type="Rhea" id="RHEA-COMP:9863"/>
        <dbReference type="Rhea" id="RHEA-COMP:11604"/>
        <dbReference type="ChEBI" id="CHEBI:15378"/>
        <dbReference type="ChEBI" id="CHEBI:29999"/>
        <dbReference type="ChEBI" id="CHEBI:30616"/>
        <dbReference type="ChEBI" id="CHEBI:83421"/>
        <dbReference type="ChEBI" id="CHEBI:456216"/>
        <dbReference type="EC" id="2.7.11.1"/>
    </reaction>
</comment>
<name>A0A3Q1GYH8_9TELE</name>
<feature type="region of interest" description="Disordered" evidence="10">
    <location>
        <begin position="459"/>
        <end position="483"/>
    </location>
</feature>
<dbReference type="GO" id="GO:0005737">
    <property type="term" value="C:cytoplasm"/>
    <property type="evidence" value="ECO:0007669"/>
    <property type="project" value="TreeGrafter"/>
</dbReference>
<dbReference type="Proteomes" id="UP000257200">
    <property type="component" value="Unplaced"/>
</dbReference>
<dbReference type="InterPro" id="IPR011009">
    <property type="entry name" value="Kinase-like_dom_sf"/>
</dbReference>